<sequence>MLIILTPLPSLGLTSHAVIKNWNAATTVSALGSVTALSPSDKESLANDSSAVSGKPSAWLPAADSKRQLLNA</sequence>
<accession>A0ACB9W161</accession>
<protein>
    <submittedName>
        <fullName evidence="1">Uncharacterized protein</fullName>
    </submittedName>
</protein>
<dbReference type="EMBL" id="CM043804">
    <property type="protein sequence ID" value="KAI4806692.1"/>
    <property type="molecule type" value="Genomic_DNA"/>
</dbReference>
<evidence type="ECO:0000313" key="2">
    <source>
        <dbReference type="Proteomes" id="UP001057452"/>
    </source>
</evidence>
<name>A0ACB9W161_CHAAC</name>
<gene>
    <name evidence="1" type="ORF">KUCAC02_017506</name>
</gene>
<comment type="caution">
    <text evidence="1">The sequence shown here is derived from an EMBL/GenBank/DDBJ whole genome shotgun (WGS) entry which is preliminary data.</text>
</comment>
<keyword evidence="2" id="KW-1185">Reference proteome</keyword>
<dbReference type="Proteomes" id="UP001057452">
    <property type="component" value="Chromosome 20"/>
</dbReference>
<organism evidence="1 2">
    <name type="scientific">Chaenocephalus aceratus</name>
    <name type="common">Blackfin icefish</name>
    <name type="synonym">Chaenichthys aceratus</name>
    <dbReference type="NCBI Taxonomy" id="36190"/>
    <lineage>
        <taxon>Eukaryota</taxon>
        <taxon>Metazoa</taxon>
        <taxon>Chordata</taxon>
        <taxon>Craniata</taxon>
        <taxon>Vertebrata</taxon>
        <taxon>Euteleostomi</taxon>
        <taxon>Actinopterygii</taxon>
        <taxon>Neopterygii</taxon>
        <taxon>Teleostei</taxon>
        <taxon>Neoteleostei</taxon>
        <taxon>Acanthomorphata</taxon>
        <taxon>Eupercaria</taxon>
        <taxon>Perciformes</taxon>
        <taxon>Notothenioidei</taxon>
        <taxon>Channichthyidae</taxon>
        <taxon>Chaenocephalus</taxon>
    </lineage>
</organism>
<reference evidence="1" key="1">
    <citation type="submission" date="2022-05" db="EMBL/GenBank/DDBJ databases">
        <title>Chromosome-level genome of Chaenocephalus aceratus.</title>
        <authorList>
            <person name="Park H."/>
        </authorList>
    </citation>
    <scope>NUCLEOTIDE SEQUENCE</scope>
    <source>
        <strain evidence="1">KU_202001</strain>
    </source>
</reference>
<evidence type="ECO:0000313" key="1">
    <source>
        <dbReference type="EMBL" id="KAI4806692.1"/>
    </source>
</evidence>
<proteinExistence type="predicted"/>